<keyword evidence="3" id="KW-1185">Reference proteome</keyword>
<accession>A0A6P5A8F9</accession>
<proteinExistence type="predicted"/>
<dbReference type="Gene3D" id="1.10.10.10">
    <property type="entry name" value="Winged helix-like DNA-binding domain superfamily/Winged helix DNA-binding domain"/>
    <property type="match status" value="1"/>
</dbReference>
<dbReference type="CDD" id="cd04405">
    <property type="entry name" value="RhoGAP_BRCC3-like"/>
    <property type="match status" value="1"/>
</dbReference>
<evidence type="ECO:0000313" key="4">
    <source>
        <dbReference type="RefSeq" id="XP_019638031.1"/>
    </source>
</evidence>
<dbReference type="AlphaFoldDB" id="A0A6P5A8F9"/>
<dbReference type="KEGG" id="bbel:109480292"/>
<dbReference type="SUPFAM" id="SSF48350">
    <property type="entry name" value="GTPase activation domain, GAP"/>
    <property type="match status" value="1"/>
</dbReference>
<dbReference type="InterPro" id="IPR036390">
    <property type="entry name" value="WH_DNA-bd_sf"/>
</dbReference>
<feature type="region of interest" description="Disordered" evidence="1">
    <location>
        <begin position="125"/>
        <end position="144"/>
    </location>
</feature>
<dbReference type="GeneID" id="109480292"/>
<dbReference type="PANTHER" id="PTHR16206:SF19">
    <property type="entry name" value="DEP DOMAIN-CONTAINING PROTEIN"/>
    <property type="match status" value="1"/>
</dbReference>
<dbReference type="GO" id="GO:0035556">
    <property type="term" value="P:intracellular signal transduction"/>
    <property type="evidence" value="ECO:0007669"/>
    <property type="project" value="InterPro"/>
</dbReference>
<dbReference type="InterPro" id="IPR008936">
    <property type="entry name" value="Rho_GTPase_activation_prot"/>
</dbReference>
<protein>
    <submittedName>
        <fullName evidence="4">DEP domain-containing protein 7-like isoform X1</fullName>
    </submittedName>
</protein>
<evidence type="ECO:0000313" key="3">
    <source>
        <dbReference type="Proteomes" id="UP000515135"/>
    </source>
</evidence>
<evidence type="ECO:0000259" key="2">
    <source>
        <dbReference type="PROSITE" id="PS50186"/>
    </source>
</evidence>
<dbReference type="PANTHER" id="PTHR16206">
    <property type="entry name" value="DEP DOMAIN-CONTAINING"/>
    <property type="match status" value="1"/>
</dbReference>
<dbReference type="InterPro" id="IPR000591">
    <property type="entry name" value="DEP_dom"/>
</dbReference>
<name>A0A6P5A8F9_BRABE</name>
<feature type="domain" description="DEP" evidence="2">
    <location>
        <begin position="43"/>
        <end position="118"/>
    </location>
</feature>
<dbReference type="OrthoDB" id="276323at2759"/>
<dbReference type="RefSeq" id="XP_019638031.1">
    <property type="nucleotide sequence ID" value="XM_019782472.1"/>
</dbReference>
<evidence type="ECO:0000256" key="1">
    <source>
        <dbReference type="SAM" id="MobiDB-lite"/>
    </source>
</evidence>
<sequence>MAAASSGQTFGPFKATQIWNGIIHHLQEHANVRRHRRGLKYHQHCFTGADAVSVLLIYLQDNSLQFGACDITRMKVIRLCQVLMDNGVFQPVGMKAKSKGKKSRPFDDSNSKLYRFTKASKSGEGKENVVMTSEDSQSEEEDSGVIQNTLAMATSDEILRELFGETYSQETDRESIWSSTSSLASNGSGCSISHADLSVLDEVWKEMTLVKLLTIVELPLLDGILSMCSEAKQQRLNMRRGLVISNTCCTASSDSDSDSIHYFLTHDPWITSGLACLDFMPENIGMKLSNAAADTPDWKLSLYQAIADHYTHLHEPLLTNRLFDVHVAVLTLIVKNKLAQAVKALQLVLLLLPSESREELRRLLRFMALSSSNTQLVFHKQCDNRTSIRRAFTKAIVRNPVLGKGQTEQLVMYMVDNHREIFQIPPDLKEAVEMKIQSLRSGVKPEDIPLGKVAGRNPSLPGVGFCKRITIQEYEAQAITETEKALVEMMNRILDHTKMSVKEKQRRLNDFWRHHPKIYAKFFSGMM</sequence>
<reference evidence="4" key="1">
    <citation type="submission" date="2025-08" db="UniProtKB">
        <authorList>
            <consortium name="RefSeq"/>
        </authorList>
    </citation>
    <scope>IDENTIFICATION</scope>
    <source>
        <tissue evidence="4">Gonad</tissue>
    </source>
</reference>
<dbReference type="Pfam" id="PF00610">
    <property type="entry name" value="DEP"/>
    <property type="match status" value="1"/>
</dbReference>
<dbReference type="InterPro" id="IPR036388">
    <property type="entry name" value="WH-like_DNA-bd_sf"/>
</dbReference>
<dbReference type="SMART" id="SM00049">
    <property type="entry name" value="DEP"/>
    <property type="match status" value="1"/>
</dbReference>
<gene>
    <name evidence="4" type="primary">LOC109480292</name>
</gene>
<dbReference type="Proteomes" id="UP000515135">
    <property type="component" value="Unplaced"/>
</dbReference>
<organism evidence="3 4">
    <name type="scientific">Branchiostoma belcheri</name>
    <name type="common">Amphioxus</name>
    <dbReference type="NCBI Taxonomy" id="7741"/>
    <lineage>
        <taxon>Eukaryota</taxon>
        <taxon>Metazoa</taxon>
        <taxon>Chordata</taxon>
        <taxon>Cephalochordata</taxon>
        <taxon>Leptocardii</taxon>
        <taxon>Amphioxiformes</taxon>
        <taxon>Branchiostomatidae</taxon>
        <taxon>Branchiostoma</taxon>
    </lineage>
</organism>
<dbReference type="PROSITE" id="PS50186">
    <property type="entry name" value="DEP"/>
    <property type="match status" value="1"/>
</dbReference>
<dbReference type="SUPFAM" id="SSF46785">
    <property type="entry name" value="Winged helix' DNA-binding domain"/>
    <property type="match status" value="1"/>
</dbReference>
<dbReference type="Gene3D" id="1.10.555.10">
    <property type="entry name" value="Rho GTPase activation protein"/>
    <property type="match status" value="1"/>
</dbReference>